<organism evidence="6 7">
    <name type="scientific">Methylobacterium cerastii</name>
    <dbReference type="NCBI Taxonomy" id="932741"/>
    <lineage>
        <taxon>Bacteria</taxon>
        <taxon>Pseudomonadati</taxon>
        <taxon>Pseudomonadota</taxon>
        <taxon>Alphaproteobacteria</taxon>
        <taxon>Hyphomicrobiales</taxon>
        <taxon>Methylobacteriaceae</taxon>
        <taxon>Methylobacterium</taxon>
    </lineage>
</organism>
<accession>A0ABQ4QJU3</accession>
<comment type="similarity">
    <text evidence="1">Belongs to the peptidase C40 family.</text>
</comment>
<dbReference type="Pfam" id="PF18348">
    <property type="entry name" value="SH3_16"/>
    <property type="match status" value="1"/>
</dbReference>
<dbReference type="SUPFAM" id="SSF54001">
    <property type="entry name" value="Cysteine proteinases"/>
    <property type="match status" value="1"/>
</dbReference>
<evidence type="ECO:0000256" key="1">
    <source>
        <dbReference type="ARBA" id="ARBA00007074"/>
    </source>
</evidence>
<gene>
    <name evidence="6" type="primary">ykfC</name>
    <name evidence="6" type="ORF">AFCDBAGC_2888</name>
</gene>
<proteinExistence type="inferred from homology"/>
<reference evidence="6 7" key="1">
    <citation type="journal article" date="2021" name="Front. Microbiol.">
        <title>Comprehensive Comparative Genomics and Phenotyping of Methylobacterium Species.</title>
        <authorList>
            <person name="Alessa O."/>
            <person name="Ogura Y."/>
            <person name="Fujitani Y."/>
            <person name="Takami H."/>
            <person name="Hayashi T."/>
            <person name="Sahin N."/>
            <person name="Tani A."/>
        </authorList>
    </citation>
    <scope>NUCLEOTIDE SEQUENCE [LARGE SCALE GENOMIC DNA]</scope>
    <source>
        <strain evidence="6 7">DSM 23679</strain>
    </source>
</reference>
<evidence type="ECO:0000256" key="3">
    <source>
        <dbReference type="ARBA" id="ARBA00022801"/>
    </source>
</evidence>
<name>A0ABQ4QJU3_9HYPH</name>
<dbReference type="PROSITE" id="PS51935">
    <property type="entry name" value="NLPC_P60"/>
    <property type="match status" value="1"/>
</dbReference>
<dbReference type="Proteomes" id="UP001055117">
    <property type="component" value="Unassembled WGS sequence"/>
</dbReference>
<dbReference type="InterPro" id="IPR038765">
    <property type="entry name" value="Papain-like_cys_pep_sf"/>
</dbReference>
<evidence type="ECO:0000313" key="6">
    <source>
        <dbReference type="EMBL" id="GJD45019.1"/>
    </source>
</evidence>
<dbReference type="InterPro" id="IPR051202">
    <property type="entry name" value="Peptidase_C40"/>
</dbReference>
<protein>
    <submittedName>
        <fullName evidence="6">Gamma-D-glutamyl-L-lysine dipeptidyl-peptidase</fullName>
    </submittedName>
</protein>
<evidence type="ECO:0000259" key="5">
    <source>
        <dbReference type="PROSITE" id="PS51935"/>
    </source>
</evidence>
<keyword evidence="3" id="KW-0378">Hydrolase</keyword>
<comment type="caution">
    <text evidence="6">The sequence shown here is derived from an EMBL/GenBank/DDBJ whole genome shotgun (WGS) entry which is preliminary data.</text>
</comment>
<dbReference type="InterPro" id="IPR000064">
    <property type="entry name" value="NLP_P60_dom"/>
</dbReference>
<keyword evidence="4" id="KW-0788">Thiol protease</keyword>
<keyword evidence="2" id="KW-0645">Protease</keyword>
<dbReference type="Pfam" id="PF00877">
    <property type="entry name" value="NLPC_P60"/>
    <property type="match status" value="1"/>
</dbReference>
<dbReference type="EMBL" id="BPQG01000044">
    <property type="protein sequence ID" value="GJD45019.1"/>
    <property type="molecule type" value="Genomic_DNA"/>
</dbReference>
<feature type="domain" description="NlpC/P60" evidence="5">
    <location>
        <begin position="161"/>
        <end position="286"/>
    </location>
</feature>
<dbReference type="RefSeq" id="WP_147830973.1">
    <property type="nucleotide sequence ID" value="NZ_BPQG01000044.1"/>
</dbReference>
<keyword evidence="7" id="KW-1185">Reference proteome</keyword>
<evidence type="ECO:0000256" key="2">
    <source>
        <dbReference type="ARBA" id="ARBA00022670"/>
    </source>
</evidence>
<evidence type="ECO:0000313" key="7">
    <source>
        <dbReference type="Proteomes" id="UP001055117"/>
    </source>
</evidence>
<dbReference type="Gene3D" id="3.90.1720.10">
    <property type="entry name" value="endopeptidase domain like (from Nostoc punctiforme)"/>
    <property type="match status" value="1"/>
</dbReference>
<dbReference type="InterPro" id="IPR041382">
    <property type="entry name" value="SH3_16"/>
</dbReference>
<sequence length="287" mass="30790">MSRSETLTHDPRTTPARPDLADIRLRGTVEAARFVAGEPRQVVIPAAPLRRTPRAEAGLETEAVMGDAVTLYEVRDGFAWVQLVRDGYVGYLPAASLGPADPAPTHRVTALRSFLYPAPDMKRPALGHLSLGARIAVAGTEGDFVRVGDAFVFSAHCAPLDRTTPDYAGTAERLVGTPYLWGGRTSLGLDCSGLVQLCLDLAGLPCPRDADQQARAVGRPLPLAFEGLRRGDFVDWRGHTGLMLDADTLLHANGHHMAVAIEPLRQAAARIEANSYGAVTGMRRIEA</sequence>
<evidence type="ECO:0000256" key="4">
    <source>
        <dbReference type="ARBA" id="ARBA00022807"/>
    </source>
</evidence>
<dbReference type="PANTHER" id="PTHR47053">
    <property type="entry name" value="MUREIN DD-ENDOPEPTIDASE MEPH-RELATED"/>
    <property type="match status" value="1"/>
</dbReference>
<dbReference type="PANTHER" id="PTHR47053:SF1">
    <property type="entry name" value="MUREIN DD-ENDOPEPTIDASE MEPH-RELATED"/>
    <property type="match status" value="1"/>
</dbReference>